<name>A0A8X6Y9W7_9ARAC</name>
<proteinExistence type="predicted"/>
<organism evidence="2 3">
    <name type="scientific">Trichonephila inaurata madagascariensis</name>
    <dbReference type="NCBI Taxonomy" id="2747483"/>
    <lineage>
        <taxon>Eukaryota</taxon>
        <taxon>Metazoa</taxon>
        <taxon>Ecdysozoa</taxon>
        <taxon>Arthropoda</taxon>
        <taxon>Chelicerata</taxon>
        <taxon>Arachnida</taxon>
        <taxon>Araneae</taxon>
        <taxon>Araneomorphae</taxon>
        <taxon>Entelegynae</taxon>
        <taxon>Araneoidea</taxon>
        <taxon>Nephilidae</taxon>
        <taxon>Trichonephila</taxon>
        <taxon>Trichonephila inaurata</taxon>
    </lineage>
</organism>
<evidence type="ECO:0000256" key="1">
    <source>
        <dbReference type="SAM" id="MobiDB-lite"/>
    </source>
</evidence>
<dbReference type="Proteomes" id="UP000886998">
    <property type="component" value="Unassembled WGS sequence"/>
</dbReference>
<feature type="region of interest" description="Disordered" evidence="1">
    <location>
        <begin position="111"/>
        <end position="130"/>
    </location>
</feature>
<dbReference type="AlphaFoldDB" id="A0A8X6Y9W7"/>
<dbReference type="OrthoDB" id="10634398at2759"/>
<sequence length="130" mass="14554">MPAEVWKNLSLNGRFLHPNRMYEVKIGDHVEFGDANLKSKRLLFSLSIKPIETINLLNDDLPNIKREQVDPGSVTLKTEDTDDGHSCDNATHIGLNCSPSFNNTSVKKKRKDNLSFMQPDGSSKSKVKGK</sequence>
<reference evidence="2" key="1">
    <citation type="submission" date="2020-08" db="EMBL/GenBank/DDBJ databases">
        <title>Multicomponent nature underlies the extraordinary mechanical properties of spider dragline silk.</title>
        <authorList>
            <person name="Kono N."/>
            <person name="Nakamura H."/>
            <person name="Mori M."/>
            <person name="Yoshida Y."/>
            <person name="Ohtoshi R."/>
            <person name="Malay A.D."/>
            <person name="Moran D.A.P."/>
            <person name="Tomita M."/>
            <person name="Numata K."/>
            <person name="Arakawa K."/>
        </authorList>
    </citation>
    <scope>NUCLEOTIDE SEQUENCE</scope>
</reference>
<protein>
    <submittedName>
        <fullName evidence="2">Uncharacterized protein</fullName>
    </submittedName>
</protein>
<accession>A0A8X6Y9W7</accession>
<keyword evidence="3" id="KW-1185">Reference proteome</keyword>
<gene>
    <name evidence="2" type="ORF">TNIN_423811</name>
</gene>
<evidence type="ECO:0000313" key="2">
    <source>
        <dbReference type="EMBL" id="GFY68845.1"/>
    </source>
</evidence>
<evidence type="ECO:0000313" key="3">
    <source>
        <dbReference type="Proteomes" id="UP000886998"/>
    </source>
</evidence>
<comment type="caution">
    <text evidence="2">The sequence shown here is derived from an EMBL/GenBank/DDBJ whole genome shotgun (WGS) entry which is preliminary data.</text>
</comment>
<dbReference type="EMBL" id="BMAV01017296">
    <property type="protein sequence ID" value="GFY68845.1"/>
    <property type="molecule type" value="Genomic_DNA"/>
</dbReference>